<sequence length="138" mass="15611">MRPAKRTDSGIEEWLKSKAIIGPTISSIEWISDAIVYVLKKCINFAGRLIDFGASTYFTLMDRLAYILKKGIDFTESISQWVLLLMRKIAQFLGMEKLIEKADLTRTFLRNILLKLSARVNAISRQALSNTLADGRAI</sequence>
<reference evidence="2" key="1">
    <citation type="submission" date="2016-03" db="EMBL/GenBank/DDBJ databases">
        <authorList>
            <person name="Lee Y.-S."/>
            <person name="Choi Y.-L."/>
        </authorList>
    </citation>
    <scope>NUCLEOTIDE SEQUENCE [LARGE SCALE GENOMIC DNA]</scope>
    <source>
        <strain evidence="2">DAU221</strain>
    </source>
</reference>
<accession>A0A143HIR5</accession>
<name>A0A143HIR5_MICTH</name>
<gene>
    <name evidence="1" type="ORF">A3224_01315</name>
</gene>
<proteinExistence type="predicted"/>
<dbReference type="Proteomes" id="UP000076077">
    <property type="component" value="Chromosome"/>
</dbReference>
<evidence type="ECO:0000313" key="1">
    <source>
        <dbReference type="EMBL" id="AMX01397.1"/>
    </source>
</evidence>
<dbReference type="AlphaFoldDB" id="A0A143HIR5"/>
<organism evidence="1 2">
    <name type="scientific">Microbulbifer thermotolerans</name>
    <dbReference type="NCBI Taxonomy" id="252514"/>
    <lineage>
        <taxon>Bacteria</taxon>
        <taxon>Pseudomonadati</taxon>
        <taxon>Pseudomonadota</taxon>
        <taxon>Gammaproteobacteria</taxon>
        <taxon>Cellvibrionales</taxon>
        <taxon>Microbulbiferaceae</taxon>
        <taxon>Microbulbifer</taxon>
    </lineage>
</organism>
<protein>
    <submittedName>
        <fullName evidence="1">Uncharacterized protein</fullName>
    </submittedName>
</protein>
<dbReference type="EMBL" id="CP014864">
    <property type="protein sequence ID" value="AMX01397.1"/>
    <property type="molecule type" value="Genomic_DNA"/>
</dbReference>
<evidence type="ECO:0000313" key="2">
    <source>
        <dbReference type="Proteomes" id="UP000076077"/>
    </source>
</evidence>
<keyword evidence="2" id="KW-1185">Reference proteome</keyword>
<dbReference type="KEGG" id="mthd:A3224_01315"/>